<feature type="compositionally biased region" description="Basic and acidic residues" evidence="7">
    <location>
        <begin position="488"/>
        <end position="497"/>
    </location>
</feature>
<sequence>MPKESKSALRAETARLRESIADNDALLKEIAAIPDFHVRGAVFQGLIDGSLSRGDFLKQAYLRPESESSTGTDPSLAASSSFRPQALSRSTSASSFSQLLSWRNCRAALSGHNALEEESEMCPMRSTILSLPPLPLDAYASDVQVDSWTRVGWTKAHVRHLVDALRTWDCLALCLFSEDLFLRDYARGSNRFCSSALVNAILALSTRLINEASDDEGLLPSGWLRSRVFINEAKACLRSDTPLQNLPDIQAFGLLSLYSLRCGREADAREYAEGFASAIAGLFQGMRALLTGGIYRMISLATGQIFETLDATAHGRLFSPEQLTGATTIANLRGDDPGTNLRTLRPRKFQIIAANLFQLTEWVYQIIVYAQSDVQTALGQVRELYTRCLNCMYYHFSLLCAFRHFIGLKLENSEVRPHNICSQAAQSVLALAQSYDDLFTLRRVSGFIPYFITTSGLFSLAMEDTGSRIDDVYLRSGDRAFESGASGRRMEETKLDDTGEGSPAATSHLRMSMAAHACLLLAKITSTHPAAATADSLLRHEMESVHQRRADDMMDTSEPQ</sequence>
<keyword evidence="3" id="KW-0805">Transcription regulation</keyword>
<evidence type="ECO:0000256" key="5">
    <source>
        <dbReference type="ARBA" id="ARBA00023163"/>
    </source>
</evidence>
<dbReference type="GO" id="GO:0003677">
    <property type="term" value="F:DNA binding"/>
    <property type="evidence" value="ECO:0007669"/>
    <property type="project" value="UniProtKB-KW"/>
</dbReference>
<keyword evidence="1" id="KW-0479">Metal-binding</keyword>
<evidence type="ECO:0000256" key="7">
    <source>
        <dbReference type="SAM" id="MobiDB-lite"/>
    </source>
</evidence>
<name>A0AAN7CWI1_9PEZI</name>
<keyword evidence="4" id="KW-0238">DNA-binding</keyword>
<dbReference type="CDD" id="cd12148">
    <property type="entry name" value="fungal_TF_MHR"/>
    <property type="match status" value="1"/>
</dbReference>
<protein>
    <submittedName>
        <fullName evidence="8">Conidial development protein fluffy</fullName>
    </submittedName>
</protein>
<dbReference type="Proteomes" id="UP001303647">
    <property type="component" value="Unassembled WGS sequence"/>
</dbReference>
<keyword evidence="9" id="KW-1185">Reference proteome</keyword>
<proteinExistence type="predicted"/>
<organism evidence="8 9">
    <name type="scientific">Corynascus novoguineensis</name>
    <dbReference type="NCBI Taxonomy" id="1126955"/>
    <lineage>
        <taxon>Eukaryota</taxon>
        <taxon>Fungi</taxon>
        <taxon>Dikarya</taxon>
        <taxon>Ascomycota</taxon>
        <taxon>Pezizomycotina</taxon>
        <taxon>Sordariomycetes</taxon>
        <taxon>Sordariomycetidae</taxon>
        <taxon>Sordariales</taxon>
        <taxon>Chaetomiaceae</taxon>
        <taxon>Corynascus</taxon>
    </lineage>
</organism>
<evidence type="ECO:0000256" key="1">
    <source>
        <dbReference type="ARBA" id="ARBA00022723"/>
    </source>
</evidence>
<dbReference type="InterPro" id="IPR051615">
    <property type="entry name" value="Transcr_Regulatory_Elem"/>
</dbReference>
<dbReference type="PANTHER" id="PTHR31313:SF4">
    <property type="entry name" value="CONIDIAL DEVELOPMENT PROTEIN FLUFFY"/>
    <property type="match status" value="1"/>
</dbReference>
<accession>A0AAN7CWI1</accession>
<dbReference type="PANTHER" id="PTHR31313">
    <property type="entry name" value="TY1 ENHANCER ACTIVATOR"/>
    <property type="match status" value="1"/>
</dbReference>
<dbReference type="GO" id="GO:0046872">
    <property type="term" value="F:metal ion binding"/>
    <property type="evidence" value="ECO:0007669"/>
    <property type="project" value="UniProtKB-KW"/>
</dbReference>
<evidence type="ECO:0000256" key="3">
    <source>
        <dbReference type="ARBA" id="ARBA00023015"/>
    </source>
</evidence>
<dbReference type="EMBL" id="MU857625">
    <property type="protein sequence ID" value="KAK4249351.1"/>
    <property type="molecule type" value="Genomic_DNA"/>
</dbReference>
<evidence type="ECO:0000313" key="8">
    <source>
        <dbReference type="EMBL" id="KAK4249351.1"/>
    </source>
</evidence>
<reference evidence="8" key="1">
    <citation type="journal article" date="2023" name="Mol. Phylogenet. Evol.">
        <title>Genome-scale phylogeny and comparative genomics of the fungal order Sordariales.</title>
        <authorList>
            <person name="Hensen N."/>
            <person name="Bonometti L."/>
            <person name="Westerberg I."/>
            <person name="Brannstrom I.O."/>
            <person name="Guillou S."/>
            <person name="Cros-Aarteil S."/>
            <person name="Calhoun S."/>
            <person name="Haridas S."/>
            <person name="Kuo A."/>
            <person name="Mondo S."/>
            <person name="Pangilinan J."/>
            <person name="Riley R."/>
            <person name="LaButti K."/>
            <person name="Andreopoulos B."/>
            <person name="Lipzen A."/>
            <person name="Chen C."/>
            <person name="Yan M."/>
            <person name="Daum C."/>
            <person name="Ng V."/>
            <person name="Clum A."/>
            <person name="Steindorff A."/>
            <person name="Ohm R.A."/>
            <person name="Martin F."/>
            <person name="Silar P."/>
            <person name="Natvig D.O."/>
            <person name="Lalanne C."/>
            <person name="Gautier V."/>
            <person name="Ament-Velasquez S.L."/>
            <person name="Kruys A."/>
            <person name="Hutchinson M.I."/>
            <person name="Powell A.J."/>
            <person name="Barry K."/>
            <person name="Miller A.N."/>
            <person name="Grigoriev I.V."/>
            <person name="Debuchy R."/>
            <person name="Gladieux P."/>
            <person name="Hiltunen Thoren M."/>
            <person name="Johannesson H."/>
        </authorList>
    </citation>
    <scope>NUCLEOTIDE SEQUENCE</scope>
    <source>
        <strain evidence="8">CBS 359.72</strain>
    </source>
</reference>
<keyword evidence="5" id="KW-0804">Transcription</keyword>
<evidence type="ECO:0000313" key="9">
    <source>
        <dbReference type="Proteomes" id="UP001303647"/>
    </source>
</evidence>
<comment type="caution">
    <text evidence="8">The sequence shown here is derived from an EMBL/GenBank/DDBJ whole genome shotgun (WGS) entry which is preliminary data.</text>
</comment>
<reference evidence="8" key="2">
    <citation type="submission" date="2023-05" db="EMBL/GenBank/DDBJ databases">
        <authorList>
            <consortium name="Lawrence Berkeley National Laboratory"/>
            <person name="Steindorff A."/>
            <person name="Hensen N."/>
            <person name="Bonometti L."/>
            <person name="Westerberg I."/>
            <person name="Brannstrom I.O."/>
            <person name="Guillou S."/>
            <person name="Cros-Aarteil S."/>
            <person name="Calhoun S."/>
            <person name="Haridas S."/>
            <person name="Kuo A."/>
            <person name="Mondo S."/>
            <person name="Pangilinan J."/>
            <person name="Riley R."/>
            <person name="Labutti K."/>
            <person name="Andreopoulos B."/>
            <person name="Lipzen A."/>
            <person name="Chen C."/>
            <person name="Yanf M."/>
            <person name="Daum C."/>
            <person name="Ng V."/>
            <person name="Clum A."/>
            <person name="Ohm R."/>
            <person name="Martin F."/>
            <person name="Silar P."/>
            <person name="Natvig D."/>
            <person name="Lalanne C."/>
            <person name="Gautier V."/>
            <person name="Ament-Velasquez S.L."/>
            <person name="Kruys A."/>
            <person name="Hutchinson M.I."/>
            <person name="Powell A.J."/>
            <person name="Barry K."/>
            <person name="Miller A.N."/>
            <person name="Grigoriev I.V."/>
            <person name="Debuchy R."/>
            <person name="Gladieux P."/>
            <person name="Thoren M.H."/>
            <person name="Johannesson H."/>
        </authorList>
    </citation>
    <scope>NUCLEOTIDE SEQUENCE</scope>
    <source>
        <strain evidence="8">CBS 359.72</strain>
    </source>
</reference>
<feature type="region of interest" description="Disordered" evidence="7">
    <location>
        <begin position="484"/>
        <end position="505"/>
    </location>
</feature>
<keyword evidence="6" id="KW-0539">Nucleus</keyword>
<dbReference type="AlphaFoldDB" id="A0AAN7CWI1"/>
<evidence type="ECO:0000256" key="4">
    <source>
        <dbReference type="ARBA" id="ARBA00023125"/>
    </source>
</evidence>
<evidence type="ECO:0000256" key="6">
    <source>
        <dbReference type="ARBA" id="ARBA00023242"/>
    </source>
</evidence>
<gene>
    <name evidence="8" type="ORF">C7999DRAFT_12858</name>
</gene>
<keyword evidence="2" id="KW-0862">Zinc</keyword>
<evidence type="ECO:0000256" key="2">
    <source>
        <dbReference type="ARBA" id="ARBA00022833"/>
    </source>
</evidence>